<proteinExistence type="inferred from homology"/>
<evidence type="ECO:0000256" key="1">
    <source>
        <dbReference type="ARBA" id="ARBA00009981"/>
    </source>
</evidence>
<comment type="function">
    <text evidence="2">Antitoxin component of a type II toxin-antitoxin (TA) system.</text>
</comment>
<dbReference type="InterPro" id="IPR036165">
    <property type="entry name" value="YefM-like_sf"/>
</dbReference>
<comment type="similarity">
    <text evidence="1 2">Belongs to the phD/YefM antitoxin family.</text>
</comment>
<dbReference type="SUPFAM" id="SSF143120">
    <property type="entry name" value="YefM-like"/>
    <property type="match status" value="1"/>
</dbReference>
<evidence type="ECO:0000313" key="3">
    <source>
        <dbReference type="EMBL" id="TMI70858.1"/>
    </source>
</evidence>
<dbReference type="Gene3D" id="3.40.1620.10">
    <property type="entry name" value="YefM-like domain"/>
    <property type="match status" value="1"/>
</dbReference>
<dbReference type="PANTHER" id="PTHR35377">
    <property type="entry name" value="ANTITOXIN VAPB49-RELATED-RELATED"/>
    <property type="match status" value="1"/>
</dbReference>
<name>A0A537IHS2_9BACT</name>
<dbReference type="InterPro" id="IPR051416">
    <property type="entry name" value="phD-YefM_TA_antitoxins"/>
</dbReference>
<dbReference type="InterPro" id="IPR006442">
    <property type="entry name" value="Antitoxin_Phd/YefM"/>
</dbReference>
<organism evidence="3 4">
    <name type="scientific">Candidatus Segetimicrobium genomatis</name>
    <dbReference type="NCBI Taxonomy" id="2569760"/>
    <lineage>
        <taxon>Bacteria</taxon>
        <taxon>Bacillati</taxon>
        <taxon>Candidatus Sysuimicrobiota</taxon>
        <taxon>Candidatus Sysuimicrobiia</taxon>
        <taxon>Candidatus Sysuimicrobiales</taxon>
        <taxon>Candidatus Segetimicrobiaceae</taxon>
        <taxon>Candidatus Segetimicrobium</taxon>
    </lineage>
</organism>
<sequence>MKIRRTGVREAKARLSKLLEDARRGHEWVITARGKPVAKLVPVPPQILPLDERIRMLEEAGIIEPAGQPPELPPPLPLKEGLAQTWLQKDRGE</sequence>
<evidence type="ECO:0000313" key="4">
    <source>
        <dbReference type="Proteomes" id="UP000318834"/>
    </source>
</evidence>
<accession>A0A537IHS2</accession>
<reference evidence="3 4" key="1">
    <citation type="journal article" date="2019" name="Nat. Microbiol.">
        <title>Mediterranean grassland soil C-N compound turnover is dependent on rainfall and depth, and is mediated by genomically divergent microorganisms.</title>
        <authorList>
            <person name="Diamond S."/>
            <person name="Andeer P.F."/>
            <person name="Li Z."/>
            <person name="Crits-Christoph A."/>
            <person name="Burstein D."/>
            <person name="Anantharaman K."/>
            <person name="Lane K.R."/>
            <person name="Thomas B.C."/>
            <person name="Pan C."/>
            <person name="Northen T.R."/>
            <person name="Banfield J.F."/>
        </authorList>
    </citation>
    <scope>NUCLEOTIDE SEQUENCE [LARGE SCALE GENOMIC DNA]</scope>
    <source>
        <strain evidence="3">NP_8</strain>
    </source>
</reference>
<dbReference type="EMBL" id="VBAP01000131">
    <property type="protein sequence ID" value="TMI70858.1"/>
    <property type="molecule type" value="Genomic_DNA"/>
</dbReference>
<comment type="caution">
    <text evidence="3">The sequence shown here is derived from an EMBL/GenBank/DDBJ whole genome shotgun (WGS) entry which is preliminary data.</text>
</comment>
<dbReference type="Proteomes" id="UP000318834">
    <property type="component" value="Unassembled WGS sequence"/>
</dbReference>
<protein>
    <recommendedName>
        <fullName evidence="2">Antitoxin</fullName>
    </recommendedName>
</protein>
<evidence type="ECO:0000256" key="2">
    <source>
        <dbReference type="RuleBase" id="RU362080"/>
    </source>
</evidence>
<dbReference type="Pfam" id="PF02604">
    <property type="entry name" value="PhdYeFM_antitox"/>
    <property type="match status" value="1"/>
</dbReference>
<gene>
    <name evidence="3" type="ORF">E6H05_13220</name>
</gene>
<dbReference type="AlphaFoldDB" id="A0A537IHS2"/>
<dbReference type="NCBIfam" id="TIGR01552">
    <property type="entry name" value="phd_fam"/>
    <property type="match status" value="1"/>
</dbReference>